<reference evidence="2 3" key="1">
    <citation type="submission" date="2019-12" db="EMBL/GenBank/DDBJ databases">
        <title>Whole-genome analyses of novel actinobacteria.</title>
        <authorList>
            <person name="Sahin N."/>
            <person name="Saygin H."/>
        </authorList>
    </citation>
    <scope>NUCLEOTIDE SEQUENCE [LARGE SCALE GENOMIC DNA]</scope>
    <source>
        <strain evidence="2 3">KC615</strain>
    </source>
</reference>
<dbReference type="PROSITE" id="PS50234">
    <property type="entry name" value="VWFA"/>
    <property type="match status" value="1"/>
</dbReference>
<feature type="domain" description="VWFA" evidence="1">
    <location>
        <begin position="227"/>
        <end position="358"/>
    </location>
</feature>
<dbReference type="InterPro" id="IPR002035">
    <property type="entry name" value="VWF_A"/>
</dbReference>
<evidence type="ECO:0000313" key="3">
    <source>
        <dbReference type="Proteomes" id="UP000430692"/>
    </source>
</evidence>
<keyword evidence="3" id="KW-1185">Reference proteome</keyword>
<organism evidence="2 3">
    <name type="scientific">Shimazuella alba</name>
    <dbReference type="NCBI Taxonomy" id="2690964"/>
    <lineage>
        <taxon>Bacteria</taxon>
        <taxon>Bacillati</taxon>
        <taxon>Bacillota</taxon>
        <taxon>Bacilli</taxon>
        <taxon>Bacillales</taxon>
        <taxon>Thermoactinomycetaceae</taxon>
        <taxon>Shimazuella</taxon>
    </lineage>
</organism>
<sequence length="385" mass="43143">MEPSESKIRRAGRYIGMKGLDQHDIDFVLDTLAFASGAKTSIFLKEREREIADFIERFPLDRVPGRSNMMKAVRALKLYKAAKHYIEVYERYYLDIVVYLIGLMELPPIDAQGMALLLRLAGGDEDGEDNQTQMAMEIAASQGIDLKKMLEIARQLDETDAFQSPQGELTPDPNGEDIRVRSIKEMSELPRISQQSWGLPDSLLMYKAFTGDLDVRDPVTRHDKKQLLYMLVDGTGSMEGDPVSRAVGVAINALERVIKGEAEVYLRFFDGELREQEYHADTPEAARELLQVVTDPENYQGSWTRFIEPLRTASERVNDLVREGKFRFPEIVMVTDGAAQIPDVTDLNGTKLNAVQVGPRLVEGLAKLAEASGGVNIDATERSDN</sequence>
<evidence type="ECO:0000313" key="2">
    <source>
        <dbReference type="EMBL" id="MXQ52839.1"/>
    </source>
</evidence>
<dbReference type="SUPFAM" id="SSF53300">
    <property type="entry name" value="vWA-like"/>
    <property type="match status" value="1"/>
</dbReference>
<gene>
    <name evidence="2" type="ORF">GSM42_03650</name>
</gene>
<dbReference type="Gene3D" id="3.40.50.410">
    <property type="entry name" value="von Willebrand factor, type A domain"/>
    <property type="match status" value="1"/>
</dbReference>
<dbReference type="EMBL" id="WUUL01000002">
    <property type="protein sequence ID" value="MXQ52839.1"/>
    <property type="molecule type" value="Genomic_DNA"/>
</dbReference>
<dbReference type="CDD" id="cd00198">
    <property type="entry name" value="vWFA"/>
    <property type="match status" value="1"/>
</dbReference>
<proteinExistence type="predicted"/>
<name>A0A6I4VMG2_9BACL</name>
<evidence type="ECO:0000259" key="1">
    <source>
        <dbReference type="PROSITE" id="PS50234"/>
    </source>
</evidence>
<accession>A0A6I4VMG2</accession>
<protein>
    <recommendedName>
        <fullName evidence="1">VWFA domain-containing protein</fullName>
    </recommendedName>
</protein>
<comment type="caution">
    <text evidence="2">The sequence shown here is derived from an EMBL/GenBank/DDBJ whole genome shotgun (WGS) entry which is preliminary data.</text>
</comment>
<dbReference type="InterPro" id="IPR036465">
    <property type="entry name" value="vWFA_dom_sf"/>
</dbReference>
<dbReference type="Proteomes" id="UP000430692">
    <property type="component" value="Unassembled WGS sequence"/>
</dbReference>
<dbReference type="AlphaFoldDB" id="A0A6I4VMG2"/>